<organism evidence="2 3">
    <name type="scientific">Dreissena polymorpha</name>
    <name type="common">Zebra mussel</name>
    <name type="synonym">Mytilus polymorpha</name>
    <dbReference type="NCBI Taxonomy" id="45954"/>
    <lineage>
        <taxon>Eukaryota</taxon>
        <taxon>Metazoa</taxon>
        <taxon>Spiralia</taxon>
        <taxon>Lophotrochozoa</taxon>
        <taxon>Mollusca</taxon>
        <taxon>Bivalvia</taxon>
        <taxon>Autobranchia</taxon>
        <taxon>Heteroconchia</taxon>
        <taxon>Euheterodonta</taxon>
        <taxon>Imparidentia</taxon>
        <taxon>Neoheterodontei</taxon>
        <taxon>Myida</taxon>
        <taxon>Dreissenoidea</taxon>
        <taxon>Dreissenidae</taxon>
        <taxon>Dreissena</taxon>
    </lineage>
</organism>
<reference evidence="2" key="2">
    <citation type="submission" date="2020-11" db="EMBL/GenBank/DDBJ databases">
        <authorList>
            <person name="McCartney M.A."/>
            <person name="Auch B."/>
            <person name="Kono T."/>
            <person name="Mallez S."/>
            <person name="Becker A."/>
            <person name="Gohl D.M."/>
            <person name="Silverstein K.A.T."/>
            <person name="Koren S."/>
            <person name="Bechman K.B."/>
            <person name="Herman A."/>
            <person name="Abrahante J.E."/>
            <person name="Garbe J."/>
        </authorList>
    </citation>
    <scope>NUCLEOTIDE SEQUENCE</scope>
    <source>
        <strain evidence="2">Duluth1</strain>
        <tissue evidence="2">Whole animal</tissue>
    </source>
</reference>
<evidence type="ECO:0000256" key="1">
    <source>
        <dbReference type="SAM" id="MobiDB-lite"/>
    </source>
</evidence>
<gene>
    <name evidence="2" type="ORF">DPMN_053079</name>
</gene>
<dbReference type="AlphaFoldDB" id="A0A9D4HRU5"/>
<reference evidence="2" key="1">
    <citation type="journal article" date="2019" name="bioRxiv">
        <title>The Genome of the Zebra Mussel, Dreissena polymorpha: A Resource for Invasive Species Research.</title>
        <authorList>
            <person name="McCartney M.A."/>
            <person name="Auch B."/>
            <person name="Kono T."/>
            <person name="Mallez S."/>
            <person name="Zhang Y."/>
            <person name="Obille A."/>
            <person name="Becker A."/>
            <person name="Abrahante J.E."/>
            <person name="Garbe J."/>
            <person name="Badalamenti J.P."/>
            <person name="Herman A."/>
            <person name="Mangelson H."/>
            <person name="Liachko I."/>
            <person name="Sullivan S."/>
            <person name="Sone E.D."/>
            <person name="Koren S."/>
            <person name="Silverstein K.A.T."/>
            <person name="Beckman K.B."/>
            <person name="Gohl D.M."/>
        </authorList>
    </citation>
    <scope>NUCLEOTIDE SEQUENCE</scope>
    <source>
        <strain evidence="2">Duluth1</strain>
        <tissue evidence="2">Whole animal</tissue>
    </source>
</reference>
<evidence type="ECO:0000313" key="3">
    <source>
        <dbReference type="Proteomes" id="UP000828390"/>
    </source>
</evidence>
<feature type="compositionally biased region" description="Polar residues" evidence="1">
    <location>
        <begin position="16"/>
        <end position="25"/>
    </location>
</feature>
<evidence type="ECO:0000313" key="2">
    <source>
        <dbReference type="EMBL" id="KAH3727153.1"/>
    </source>
</evidence>
<name>A0A9D4HRU5_DREPO</name>
<accession>A0A9D4HRU5</accession>
<feature type="compositionally biased region" description="Low complexity" evidence="1">
    <location>
        <begin position="35"/>
        <end position="49"/>
    </location>
</feature>
<dbReference type="Proteomes" id="UP000828390">
    <property type="component" value="Unassembled WGS sequence"/>
</dbReference>
<feature type="region of interest" description="Disordered" evidence="1">
    <location>
        <begin position="16"/>
        <end position="53"/>
    </location>
</feature>
<comment type="caution">
    <text evidence="2">The sequence shown here is derived from an EMBL/GenBank/DDBJ whole genome shotgun (WGS) entry which is preliminary data.</text>
</comment>
<dbReference type="EMBL" id="JAIWYP010000012">
    <property type="protein sequence ID" value="KAH3727153.1"/>
    <property type="molecule type" value="Genomic_DNA"/>
</dbReference>
<keyword evidence="3" id="KW-1185">Reference proteome</keyword>
<proteinExistence type="predicted"/>
<protein>
    <submittedName>
        <fullName evidence="2">Uncharacterized protein</fullName>
    </submittedName>
</protein>
<sequence>METVSKVISDKPNIDSINQTASQVETCEVESETVQNHQRQQAQNPQPHQTNEQLECLSSQQEYQRQPLSKIQQDKQEITQKKLVENRIASTVCMTESPIHRQDSERLVEKENDPVVSLDGDEQTTVHSHNSPEINDISIKQVCNNDGTDIMETAGYLYTIIIFNMPAYL</sequence>